<accession>A0A8H7E6E6</accession>
<proteinExistence type="predicted"/>
<keyword evidence="2" id="KW-1185">Reference proteome</keyword>
<dbReference type="AlphaFoldDB" id="A0A8H7E6E6"/>
<name>A0A8H7E6E6_9EURO</name>
<dbReference type="Proteomes" id="UP000606974">
    <property type="component" value="Unassembled WGS sequence"/>
</dbReference>
<evidence type="ECO:0000313" key="1">
    <source>
        <dbReference type="EMBL" id="KAF7511032.1"/>
    </source>
</evidence>
<dbReference type="EMBL" id="JAACFV010000024">
    <property type="protein sequence ID" value="KAF7511032.1"/>
    <property type="molecule type" value="Genomic_DNA"/>
</dbReference>
<reference evidence="1" key="1">
    <citation type="submission" date="2020-02" db="EMBL/GenBank/DDBJ databases">
        <authorList>
            <person name="Palmer J.M."/>
        </authorList>
    </citation>
    <scope>NUCLEOTIDE SEQUENCE</scope>
    <source>
        <strain evidence="1">EPUS1.4</strain>
        <tissue evidence="1">Thallus</tissue>
    </source>
</reference>
<protein>
    <submittedName>
        <fullName evidence="1">Uncharacterized protein</fullName>
    </submittedName>
</protein>
<evidence type="ECO:0000313" key="2">
    <source>
        <dbReference type="Proteomes" id="UP000606974"/>
    </source>
</evidence>
<comment type="caution">
    <text evidence="1">The sequence shown here is derived from an EMBL/GenBank/DDBJ whole genome shotgun (WGS) entry which is preliminary data.</text>
</comment>
<sequence length="58" mass="6449">MAVPEELSNPPGGFRSWGDFCVAHLSSFGERVKNVRKCGAGLNEKAEEEEEDLVISYY</sequence>
<gene>
    <name evidence="1" type="ORF">GJ744_005578</name>
</gene>
<organism evidence="1 2">
    <name type="scientific">Endocarpon pusillum</name>
    <dbReference type="NCBI Taxonomy" id="364733"/>
    <lineage>
        <taxon>Eukaryota</taxon>
        <taxon>Fungi</taxon>
        <taxon>Dikarya</taxon>
        <taxon>Ascomycota</taxon>
        <taxon>Pezizomycotina</taxon>
        <taxon>Eurotiomycetes</taxon>
        <taxon>Chaetothyriomycetidae</taxon>
        <taxon>Verrucariales</taxon>
        <taxon>Verrucariaceae</taxon>
        <taxon>Endocarpon</taxon>
    </lineage>
</organism>